<name>A0AAW6H5S0_BACUN</name>
<comment type="caution">
    <text evidence="1">The sequence shown here is derived from an EMBL/GenBank/DDBJ whole genome shotgun (WGS) entry which is preliminary data.</text>
</comment>
<keyword evidence="1" id="KW-0687">Ribonucleoprotein</keyword>
<gene>
    <name evidence="1" type="ORF">POZ10_18655</name>
</gene>
<dbReference type="EMBL" id="JAQNSI010000523">
    <property type="protein sequence ID" value="MDC1902637.1"/>
    <property type="molecule type" value="Genomic_DNA"/>
</dbReference>
<proteinExistence type="predicted"/>
<evidence type="ECO:0000313" key="1">
    <source>
        <dbReference type="EMBL" id="MDC1902637.1"/>
    </source>
</evidence>
<dbReference type="InterPro" id="IPR023674">
    <property type="entry name" value="Ribosomal_uL1-like"/>
</dbReference>
<organism evidence="1 2">
    <name type="scientific">Bacteroides uniformis</name>
    <dbReference type="NCBI Taxonomy" id="820"/>
    <lineage>
        <taxon>Bacteria</taxon>
        <taxon>Pseudomonadati</taxon>
        <taxon>Bacteroidota</taxon>
        <taxon>Bacteroidia</taxon>
        <taxon>Bacteroidales</taxon>
        <taxon>Bacteroidaceae</taxon>
        <taxon>Bacteroides</taxon>
    </lineage>
</organism>
<feature type="non-terminal residue" evidence="1">
    <location>
        <position position="1"/>
    </location>
</feature>
<reference evidence="1" key="1">
    <citation type="submission" date="2022-10" db="EMBL/GenBank/DDBJ databases">
        <title>Human gut microbiome strain richness.</title>
        <authorList>
            <person name="Chen-Liaw A."/>
        </authorList>
    </citation>
    <scope>NUCLEOTIDE SEQUENCE</scope>
    <source>
        <strain evidence="1">1001713st1_F9_1001713B170221_170320</strain>
    </source>
</reference>
<dbReference type="SUPFAM" id="SSF56808">
    <property type="entry name" value="Ribosomal protein L1"/>
    <property type="match status" value="1"/>
</dbReference>
<dbReference type="AlphaFoldDB" id="A0AAW6H5S0"/>
<protein>
    <submittedName>
        <fullName evidence="1">50S ribosomal protein L1</fullName>
    </submittedName>
</protein>
<accession>A0AAW6H5S0</accession>
<keyword evidence="1" id="KW-0689">Ribosomal protein</keyword>
<evidence type="ECO:0000313" key="2">
    <source>
        <dbReference type="Proteomes" id="UP001222603"/>
    </source>
</evidence>
<dbReference type="Gene3D" id="3.30.190.20">
    <property type="match status" value="1"/>
</dbReference>
<dbReference type="Proteomes" id="UP001222603">
    <property type="component" value="Unassembled WGS sequence"/>
</dbReference>
<sequence length="43" mass="4717">KEFISTLNKLKPTAAKGTYIKSIYLSSTMSAGIKIDPKTVEEI</sequence>
<dbReference type="GO" id="GO:0005840">
    <property type="term" value="C:ribosome"/>
    <property type="evidence" value="ECO:0007669"/>
    <property type="project" value="UniProtKB-KW"/>
</dbReference>